<dbReference type="Proteomes" id="UP001151760">
    <property type="component" value="Unassembled WGS sequence"/>
</dbReference>
<comment type="caution">
    <text evidence="1">The sequence shown here is derived from an EMBL/GenBank/DDBJ whole genome shotgun (WGS) entry which is preliminary data.</text>
</comment>
<dbReference type="CDD" id="cd09272">
    <property type="entry name" value="RNase_HI_RT_Ty1"/>
    <property type="match status" value="1"/>
</dbReference>
<accession>A0ABQ5EA51</accession>
<dbReference type="PANTHER" id="PTHR11439:SF509">
    <property type="entry name" value="RNA-DIRECTED DNA POLYMERASE"/>
    <property type="match status" value="1"/>
</dbReference>
<evidence type="ECO:0000313" key="1">
    <source>
        <dbReference type="EMBL" id="GJT47778.1"/>
    </source>
</evidence>
<dbReference type="PANTHER" id="PTHR11439">
    <property type="entry name" value="GAG-POL-RELATED RETROTRANSPOSON"/>
    <property type="match status" value="1"/>
</dbReference>
<dbReference type="EMBL" id="BQNB010016098">
    <property type="protein sequence ID" value="GJT47778.1"/>
    <property type="molecule type" value="Genomic_DNA"/>
</dbReference>
<reference evidence="1" key="2">
    <citation type="submission" date="2022-01" db="EMBL/GenBank/DDBJ databases">
        <authorList>
            <person name="Yamashiro T."/>
            <person name="Shiraishi A."/>
            <person name="Satake H."/>
            <person name="Nakayama K."/>
        </authorList>
    </citation>
    <scope>NUCLEOTIDE SEQUENCE</scope>
</reference>
<evidence type="ECO:0000313" key="2">
    <source>
        <dbReference type="Proteomes" id="UP001151760"/>
    </source>
</evidence>
<gene>
    <name evidence="1" type="ORF">Tco_0973935</name>
</gene>
<reference evidence="1" key="1">
    <citation type="journal article" date="2022" name="Int. J. Mol. Sci.">
        <title>Draft Genome of Tanacetum Coccineum: Genomic Comparison of Closely Related Tanacetum-Family Plants.</title>
        <authorList>
            <person name="Yamashiro T."/>
            <person name="Shiraishi A."/>
            <person name="Nakayama K."/>
            <person name="Satake H."/>
        </authorList>
    </citation>
    <scope>NUCLEOTIDE SEQUENCE</scope>
</reference>
<sequence>MVGSLMYLITSRPDLVFVVCMCARYQASPTKKHLEALKRVFWYLRGTINWGLWYPKNTTMALTAYVDANHASCLDTRRSTSGSAQFLRDKQVSWSLKKQKSSVISTAEADYIAMSGCCAQILWMRSQLTDYGFVFNKIPLYCDNGSAIALCCNNVQHSRSKHIDIRHHFIREQVEKGVVELYFVMTDYQLADIFTKALPREWFEFLLPRLAMKSMSPETLKRLQEGEEE</sequence>
<evidence type="ECO:0008006" key="3">
    <source>
        <dbReference type="Google" id="ProtNLM"/>
    </source>
</evidence>
<name>A0ABQ5EA51_9ASTR</name>
<protein>
    <recommendedName>
        <fullName evidence="3">Copia protein</fullName>
    </recommendedName>
</protein>
<proteinExistence type="predicted"/>
<organism evidence="1 2">
    <name type="scientific">Tanacetum coccineum</name>
    <dbReference type="NCBI Taxonomy" id="301880"/>
    <lineage>
        <taxon>Eukaryota</taxon>
        <taxon>Viridiplantae</taxon>
        <taxon>Streptophyta</taxon>
        <taxon>Embryophyta</taxon>
        <taxon>Tracheophyta</taxon>
        <taxon>Spermatophyta</taxon>
        <taxon>Magnoliopsida</taxon>
        <taxon>eudicotyledons</taxon>
        <taxon>Gunneridae</taxon>
        <taxon>Pentapetalae</taxon>
        <taxon>asterids</taxon>
        <taxon>campanulids</taxon>
        <taxon>Asterales</taxon>
        <taxon>Asteraceae</taxon>
        <taxon>Asteroideae</taxon>
        <taxon>Anthemideae</taxon>
        <taxon>Anthemidinae</taxon>
        <taxon>Tanacetum</taxon>
    </lineage>
</organism>
<keyword evidence="2" id="KW-1185">Reference proteome</keyword>